<evidence type="ECO:0000256" key="11">
    <source>
        <dbReference type="ARBA" id="ARBA00022989"/>
    </source>
</evidence>
<keyword evidence="7 17" id="KW-0812">Transmembrane</keyword>
<evidence type="ECO:0000256" key="17">
    <source>
        <dbReference type="SAM" id="Phobius"/>
    </source>
</evidence>
<evidence type="ECO:0000256" key="16">
    <source>
        <dbReference type="ARBA" id="ARBA00046528"/>
    </source>
</evidence>
<keyword evidence="9" id="KW-0809">Transit peptide</keyword>
<evidence type="ECO:0000256" key="15">
    <source>
        <dbReference type="ARBA" id="ARBA00031387"/>
    </source>
</evidence>
<evidence type="ECO:0000256" key="7">
    <source>
        <dbReference type="ARBA" id="ARBA00022692"/>
    </source>
</evidence>
<sequence length="170" mass="19640">MAVVLRSLCRQGRHFRNLSGIQSPRIVVVPTLKQVALISTSKKDKGIGATVEPMEKSDELKRLTERFENTDKDNEENWTSYGYEPGDRDSDWFYHHFFMFATVTVGVCWGGFILSYMPDMKFADWCQREAFLELERRERQGLPLVDPNYTNPESIALPSDEDIGEQEIII</sequence>
<evidence type="ECO:0000256" key="8">
    <source>
        <dbReference type="ARBA" id="ARBA00022792"/>
    </source>
</evidence>
<keyword evidence="8" id="KW-0999">Mitochondrion inner membrane</keyword>
<evidence type="ECO:0000256" key="12">
    <source>
        <dbReference type="ARBA" id="ARBA00023128"/>
    </source>
</evidence>
<comment type="similarity">
    <text evidence="3">Belongs to the complex I NDUFB11 subunit family.</text>
</comment>
<evidence type="ECO:0000256" key="1">
    <source>
        <dbReference type="ARBA" id="ARBA00003195"/>
    </source>
</evidence>
<keyword evidence="11 17" id="KW-1133">Transmembrane helix</keyword>
<dbReference type="GeneID" id="101851238"/>
<comment type="subcellular location">
    <subcellularLocation>
        <location evidence="2">Mitochondrion inner membrane</location>
        <topology evidence="2">Single-pass membrane protein</topology>
    </subcellularLocation>
</comment>
<comment type="function">
    <text evidence="1">Accessory subunit of the mitochondrial membrane respiratory chain NADH dehydrogenase (Complex I), that is believed not to be involved in catalysis. Complex I functions in the transfer of electrons from NADH to the respiratory chain. The immediate electron acceptor for the enzyme is believed to be ubiquinone.</text>
</comment>
<evidence type="ECO:0000256" key="3">
    <source>
        <dbReference type="ARBA" id="ARBA00008915"/>
    </source>
</evidence>
<dbReference type="RefSeq" id="XP_005112477.1">
    <property type="nucleotide sequence ID" value="XM_005112420.3"/>
</dbReference>
<keyword evidence="5" id="KW-0813">Transport</keyword>
<evidence type="ECO:0000256" key="5">
    <source>
        <dbReference type="ARBA" id="ARBA00022448"/>
    </source>
</evidence>
<evidence type="ECO:0000256" key="4">
    <source>
        <dbReference type="ARBA" id="ARBA00018632"/>
    </source>
</evidence>
<reference evidence="19" key="1">
    <citation type="submission" date="2025-08" db="UniProtKB">
        <authorList>
            <consortium name="RefSeq"/>
        </authorList>
    </citation>
    <scope>IDENTIFICATION</scope>
</reference>
<comment type="subunit">
    <text evidence="16">Complex I is composed of 45 different subunits. Interacts with BCAP31.</text>
</comment>
<evidence type="ECO:0000313" key="19">
    <source>
        <dbReference type="RefSeq" id="XP_005112477.1"/>
    </source>
</evidence>
<dbReference type="Proteomes" id="UP000694888">
    <property type="component" value="Unplaced"/>
</dbReference>
<evidence type="ECO:0000256" key="14">
    <source>
        <dbReference type="ARBA" id="ARBA00030753"/>
    </source>
</evidence>
<keyword evidence="18" id="KW-1185">Reference proteome</keyword>
<evidence type="ECO:0000256" key="10">
    <source>
        <dbReference type="ARBA" id="ARBA00022982"/>
    </source>
</evidence>
<dbReference type="PANTHER" id="PTHR13327">
    <property type="entry name" value="NADH-UBIQUINONE OXIDOREDUCTASE ESSS SUBUNIT, MITOCHONDRIAL PRECURSOR"/>
    <property type="match status" value="1"/>
</dbReference>
<keyword evidence="12" id="KW-0496">Mitochondrion</keyword>
<feature type="transmembrane region" description="Helical" evidence="17">
    <location>
        <begin position="93"/>
        <end position="114"/>
    </location>
</feature>
<keyword evidence="6" id="KW-0679">Respiratory chain</keyword>
<name>A0ABM0K9Z3_APLCA</name>
<dbReference type="Pfam" id="PF10183">
    <property type="entry name" value="ESSS"/>
    <property type="match status" value="1"/>
</dbReference>
<keyword evidence="10" id="KW-0249">Electron transport</keyword>
<proteinExistence type="inferred from homology"/>
<gene>
    <name evidence="19" type="primary">LOC101851238</name>
</gene>
<accession>A0ABM0K9Z3</accession>
<evidence type="ECO:0000256" key="9">
    <source>
        <dbReference type="ARBA" id="ARBA00022946"/>
    </source>
</evidence>
<keyword evidence="13 17" id="KW-0472">Membrane</keyword>
<evidence type="ECO:0000256" key="2">
    <source>
        <dbReference type="ARBA" id="ARBA00004434"/>
    </source>
</evidence>
<evidence type="ECO:0000313" key="18">
    <source>
        <dbReference type="Proteomes" id="UP000694888"/>
    </source>
</evidence>
<protein>
    <recommendedName>
        <fullName evidence="4">NADH dehydrogenase [ubiquinone] 1 beta subcomplex subunit 11, mitochondrial</fullName>
    </recommendedName>
    <alternativeName>
        <fullName evidence="15">Complex I-ESSS</fullName>
    </alternativeName>
    <alternativeName>
        <fullName evidence="14">NADH-ubiquinone oxidoreductase ESSS subunit</fullName>
    </alternativeName>
</protein>
<organism evidence="18 19">
    <name type="scientific">Aplysia californica</name>
    <name type="common">California sea hare</name>
    <dbReference type="NCBI Taxonomy" id="6500"/>
    <lineage>
        <taxon>Eukaryota</taxon>
        <taxon>Metazoa</taxon>
        <taxon>Spiralia</taxon>
        <taxon>Lophotrochozoa</taxon>
        <taxon>Mollusca</taxon>
        <taxon>Gastropoda</taxon>
        <taxon>Heterobranchia</taxon>
        <taxon>Euthyneura</taxon>
        <taxon>Tectipleura</taxon>
        <taxon>Aplysiida</taxon>
        <taxon>Aplysioidea</taxon>
        <taxon>Aplysiidae</taxon>
        <taxon>Aplysia</taxon>
    </lineage>
</organism>
<evidence type="ECO:0000256" key="6">
    <source>
        <dbReference type="ARBA" id="ARBA00022660"/>
    </source>
</evidence>
<dbReference type="InterPro" id="IPR019329">
    <property type="entry name" value="NADH_UbQ_OxRdtase_ESSS_su"/>
</dbReference>
<evidence type="ECO:0000256" key="13">
    <source>
        <dbReference type="ARBA" id="ARBA00023136"/>
    </source>
</evidence>
<dbReference type="PANTHER" id="PTHR13327:SF0">
    <property type="entry name" value="NADH DEHYDROGENASE [UBIQUINONE] 1 BETA SUBCOMPLEX SUBUNIT 11, MITOCHONDRIAL"/>
    <property type="match status" value="1"/>
</dbReference>